<evidence type="ECO:0000313" key="20">
    <source>
        <dbReference type="EMBL" id="OAE21632.1"/>
    </source>
</evidence>
<name>A0A176VMS4_MARPO</name>
<dbReference type="CDD" id="cd14066">
    <property type="entry name" value="STKc_IRAK"/>
    <property type="match status" value="1"/>
</dbReference>
<comment type="similarity">
    <text evidence="3">In the C-terminal section; belongs to the protein kinase superfamily. Ser/Thr protein kinase family.</text>
</comment>
<dbReference type="SUPFAM" id="SSF49899">
    <property type="entry name" value="Concanavalin A-like lectins/glucanases"/>
    <property type="match status" value="1"/>
</dbReference>
<dbReference type="Gene3D" id="1.10.510.10">
    <property type="entry name" value="Transferase(Phosphotransferase) domain 1"/>
    <property type="match status" value="1"/>
</dbReference>
<keyword evidence="10" id="KW-0418">Kinase</keyword>
<evidence type="ECO:0000256" key="2">
    <source>
        <dbReference type="ARBA" id="ARBA00008536"/>
    </source>
</evidence>
<comment type="caution">
    <text evidence="20">The sequence shown here is derived from an EMBL/GenBank/DDBJ whole genome shotgun (WGS) entry which is preliminary data.</text>
</comment>
<dbReference type="InterPro" id="IPR001220">
    <property type="entry name" value="Legume_lectin_dom"/>
</dbReference>
<dbReference type="InterPro" id="IPR050528">
    <property type="entry name" value="L-type_Lectin-RKs"/>
</dbReference>
<evidence type="ECO:0000256" key="1">
    <source>
        <dbReference type="ARBA" id="ARBA00004251"/>
    </source>
</evidence>
<evidence type="ECO:0000256" key="16">
    <source>
        <dbReference type="PROSITE-ProRule" id="PRU10141"/>
    </source>
</evidence>
<feature type="compositionally biased region" description="Basic and acidic residues" evidence="17">
    <location>
        <begin position="806"/>
        <end position="819"/>
    </location>
</feature>
<dbReference type="PANTHER" id="PTHR27007">
    <property type="match status" value="1"/>
</dbReference>
<dbReference type="InterPro" id="IPR000719">
    <property type="entry name" value="Prot_kinase_dom"/>
</dbReference>
<keyword evidence="5" id="KW-0808">Transferase</keyword>
<keyword evidence="15" id="KW-0325">Glycoprotein</keyword>
<evidence type="ECO:0000256" key="14">
    <source>
        <dbReference type="ARBA" id="ARBA00023170"/>
    </source>
</evidence>
<evidence type="ECO:0000256" key="5">
    <source>
        <dbReference type="ARBA" id="ARBA00022679"/>
    </source>
</evidence>
<evidence type="ECO:0000256" key="15">
    <source>
        <dbReference type="ARBA" id="ARBA00023180"/>
    </source>
</evidence>
<evidence type="ECO:0000256" key="11">
    <source>
        <dbReference type="ARBA" id="ARBA00022840"/>
    </source>
</evidence>
<dbReference type="GO" id="GO:0002229">
    <property type="term" value="P:defense response to oomycetes"/>
    <property type="evidence" value="ECO:0007669"/>
    <property type="project" value="UniProtKB-ARBA"/>
</dbReference>
<evidence type="ECO:0000256" key="3">
    <source>
        <dbReference type="ARBA" id="ARBA00010217"/>
    </source>
</evidence>
<evidence type="ECO:0000256" key="18">
    <source>
        <dbReference type="SAM" id="Phobius"/>
    </source>
</evidence>
<accession>A0A176VMS4</accession>
<comment type="similarity">
    <text evidence="2">In the N-terminal section; belongs to the leguminous lectin family.</text>
</comment>
<dbReference type="GO" id="GO:0004672">
    <property type="term" value="F:protein kinase activity"/>
    <property type="evidence" value="ECO:0007669"/>
    <property type="project" value="InterPro"/>
</dbReference>
<keyword evidence="7" id="KW-0732">Signal</keyword>
<dbReference type="Pfam" id="PF00069">
    <property type="entry name" value="Pkinase"/>
    <property type="match status" value="1"/>
</dbReference>
<dbReference type="Gene3D" id="2.60.120.200">
    <property type="match status" value="1"/>
</dbReference>
<feature type="region of interest" description="Disordered" evidence="17">
    <location>
        <begin position="798"/>
        <end position="819"/>
    </location>
</feature>
<dbReference type="SUPFAM" id="SSF56112">
    <property type="entry name" value="Protein kinase-like (PK-like)"/>
    <property type="match status" value="1"/>
</dbReference>
<dbReference type="PROSITE" id="PS50011">
    <property type="entry name" value="PROTEIN_KINASE_DOM"/>
    <property type="match status" value="1"/>
</dbReference>
<protein>
    <recommendedName>
        <fullName evidence="19">Protein kinase domain-containing protein</fullName>
    </recommendedName>
</protein>
<evidence type="ECO:0000256" key="7">
    <source>
        <dbReference type="ARBA" id="ARBA00022729"/>
    </source>
</evidence>
<dbReference type="PROSITE" id="PS00107">
    <property type="entry name" value="PROTEIN_KINASE_ATP"/>
    <property type="match status" value="1"/>
</dbReference>
<organism evidence="20 21">
    <name type="scientific">Marchantia polymorpha subsp. ruderalis</name>
    <dbReference type="NCBI Taxonomy" id="1480154"/>
    <lineage>
        <taxon>Eukaryota</taxon>
        <taxon>Viridiplantae</taxon>
        <taxon>Streptophyta</taxon>
        <taxon>Embryophyta</taxon>
        <taxon>Marchantiophyta</taxon>
        <taxon>Marchantiopsida</taxon>
        <taxon>Marchantiidae</taxon>
        <taxon>Marchantiales</taxon>
        <taxon>Marchantiaceae</taxon>
        <taxon>Marchantia</taxon>
    </lineage>
</organism>
<evidence type="ECO:0000256" key="10">
    <source>
        <dbReference type="ARBA" id="ARBA00022777"/>
    </source>
</evidence>
<dbReference type="InterPro" id="IPR013320">
    <property type="entry name" value="ConA-like_dom_sf"/>
</dbReference>
<dbReference type="GO" id="GO:0005524">
    <property type="term" value="F:ATP binding"/>
    <property type="evidence" value="ECO:0007669"/>
    <property type="project" value="UniProtKB-UniRule"/>
</dbReference>
<evidence type="ECO:0000256" key="9">
    <source>
        <dbReference type="ARBA" id="ARBA00022741"/>
    </source>
</evidence>
<dbReference type="Pfam" id="PF00139">
    <property type="entry name" value="Lectin_legB"/>
    <property type="match status" value="1"/>
</dbReference>
<dbReference type="GO" id="GO:0005886">
    <property type="term" value="C:plasma membrane"/>
    <property type="evidence" value="ECO:0007669"/>
    <property type="project" value="UniProtKB-SubCell"/>
</dbReference>
<comment type="subcellular location">
    <subcellularLocation>
        <location evidence="1">Cell membrane</location>
        <topology evidence="1">Single-pass type I membrane protein</topology>
    </subcellularLocation>
</comment>
<keyword evidence="13 18" id="KW-0472">Membrane</keyword>
<feature type="transmembrane region" description="Helical" evidence="18">
    <location>
        <begin position="88"/>
        <end position="112"/>
    </location>
</feature>
<dbReference type="GO" id="GO:0030246">
    <property type="term" value="F:carbohydrate binding"/>
    <property type="evidence" value="ECO:0007669"/>
    <property type="project" value="UniProtKB-KW"/>
</dbReference>
<evidence type="ECO:0000256" key="4">
    <source>
        <dbReference type="ARBA" id="ARBA00022475"/>
    </source>
</evidence>
<dbReference type="SMART" id="SM00220">
    <property type="entry name" value="S_TKc"/>
    <property type="match status" value="1"/>
</dbReference>
<dbReference type="FunFam" id="1.10.510.10:FF:000240">
    <property type="entry name" value="Lectin-domain containing receptor kinase A4.3"/>
    <property type="match status" value="1"/>
</dbReference>
<keyword evidence="9 16" id="KW-0547">Nucleotide-binding</keyword>
<dbReference type="InterPro" id="IPR011009">
    <property type="entry name" value="Kinase-like_dom_sf"/>
</dbReference>
<evidence type="ECO:0000256" key="8">
    <source>
        <dbReference type="ARBA" id="ARBA00022734"/>
    </source>
</evidence>
<evidence type="ECO:0000256" key="17">
    <source>
        <dbReference type="SAM" id="MobiDB-lite"/>
    </source>
</evidence>
<dbReference type="Gene3D" id="3.30.200.20">
    <property type="entry name" value="Phosphorylase Kinase, domain 1"/>
    <property type="match status" value="1"/>
</dbReference>
<dbReference type="EMBL" id="LVLJ01003371">
    <property type="protein sequence ID" value="OAE21632.1"/>
    <property type="molecule type" value="Genomic_DNA"/>
</dbReference>
<evidence type="ECO:0000259" key="19">
    <source>
        <dbReference type="PROSITE" id="PS50011"/>
    </source>
</evidence>
<evidence type="ECO:0000256" key="13">
    <source>
        <dbReference type="ARBA" id="ARBA00023136"/>
    </source>
</evidence>
<keyword evidence="21" id="KW-1185">Reference proteome</keyword>
<dbReference type="Proteomes" id="UP000077202">
    <property type="component" value="Unassembled WGS sequence"/>
</dbReference>
<evidence type="ECO:0000256" key="12">
    <source>
        <dbReference type="ARBA" id="ARBA00022989"/>
    </source>
</evidence>
<feature type="binding site" evidence="16">
    <location>
        <position position="534"/>
    </location>
    <ligand>
        <name>ATP</name>
        <dbReference type="ChEBI" id="CHEBI:30616"/>
    </ligand>
</feature>
<dbReference type="InterPro" id="IPR008271">
    <property type="entry name" value="Ser/Thr_kinase_AS"/>
</dbReference>
<keyword evidence="4" id="KW-1003">Cell membrane</keyword>
<keyword evidence="8" id="KW-0430">Lectin</keyword>
<dbReference type="PROSITE" id="PS00108">
    <property type="entry name" value="PROTEIN_KINASE_ST"/>
    <property type="match status" value="1"/>
</dbReference>
<gene>
    <name evidence="20" type="ORF">AXG93_2619s1000</name>
</gene>
<dbReference type="AlphaFoldDB" id="A0A176VMS4"/>
<keyword evidence="6 18" id="KW-0812">Transmembrane</keyword>
<evidence type="ECO:0000256" key="6">
    <source>
        <dbReference type="ARBA" id="ARBA00022692"/>
    </source>
</evidence>
<feature type="domain" description="Protein kinase" evidence="19">
    <location>
        <begin position="504"/>
        <end position="790"/>
    </location>
</feature>
<keyword evidence="12 18" id="KW-1133">Transmembrane helix</keyword>
<feature type="transmembrane region" description="Helical" evidence="18">
    <location>
        <begin position="426"/>
        <end position="451"/>
    </location>
</feature>
<reference evidence="20" key="1">
    <citation type="submission" date="2016-03" db="EMBL/GenBank/DDBJ databases">
        <title>Mechanisms controlling the formation of the plant cell surface in tip-growing cells are functionally conserved among land plants.</title>
        <authorList>
            <person name="Honkanen S."/>
            <person name="Jones V.A."/>
            <person name="Morieri G."/>
            <person name="Champion C."/>
            <person name="Hetherington A.J."/>
            <person name="Kelly S."/>
            <person name="Saint-Marcoux D."/>
            <person name="Proust H."/>
            <person name="Prescott H."/>
            <person name="Dolan L."/>
        </authorList>
    </citation>
    <scope>NUCLEOTIDE SEQUENCE [LARGE SCALE GENOMIC DNA]</scope>
    <source>
        <tissue evidence="20">Whole gametophyte</tissue>
    </source>
</reference>
<sequence length="819" mass="89523">MSPTMTRSTEAALADFLATCHGHVQVQPKLLGPSLIVTNTIAPPAAATAAHGLFRVRSPCSSSEEAEQSRSRGDGRVRRAMRRRRRSAGDAAGSMASRILLLLMTAVLLLLLHRASGQGSQNWFESPPEGYHVRRLRFEGNFTDEYFTCSNNASVVHATVQSADHDSGDAYTYTELHLTSSEAAPEYGSCVYNQPLAIVKNSPKYPKLKYITSFRSVIQFYAFDQTGTGKGLGEGMTFMIVPGAEGQPNSTGGYLGLLNGAPRAPTQASSFAAEIDTRQQEEFSDPPYHHVGVDITSLQSIAYKSLSHEDDDANAAATFPMIEPGTLYSAWMSWDSSAGLAEINLEEAAKNGASPEFDSNSEQALLKHSISILDSVNFYYNGPDMYVGFSSATGEGASNSFRITFWMFEYLEEDASAAEPHRRTKAWLVVAVIVCATGVALFLLCVCIGLWRRRYLHEGRRAASMAGSKDTGSSGRLSLKELEGLDYGPRRFQYKELSAATKGFSAKEVLGKGGFGCVYRGVLRGKGLQQVAVKRISETSKQGAREFVAEVKIIGRLRHKNLVQLLGWCFERQELLLVYEYMPHGSLDQALFSCEGAEEARGEAPALAWAQRVKILAGVATALQYLHEDWEQRVVHRDVKSSNVMLDAGLNARLGDFGLARLYAHSQAPQSTATAGTLGYLAPELLHSSKATDKSDVFSFGVVALETACGRRPLTLSAEAGAQAEIVVLVDWVWNLFRVDRLLDAADPRLAGRFNDTHMSLVLQLGLLCCHPDPTARPSMRQVLQILAFEAPLPPIPRSKPVPTFRRHDDRPLVDEPQG</sequence>
<feature type="region of interest" description="Disordered" evidence="17">
    <location>
        <begin position="58"/>
        <end position="89"/>
    </location>
</feature>
<evidence type="ECO:0000313" key="21">
    <source>
        <dbReference type="Proteomes" id="UP000077202"/>
    </source>
</evidence>
<proteinExistence type="inferred from homology"/>
<dbReference type="FunFam" id="3.30.200.20:FF:000168">
    <property type="entry name" value="L-type lectin-domain containing receptor kinase IX.1"/>
    <property type="match status" value="1"/>
</dbReference>
<dbReference type="InterPro" id="IPR017441">
    <property type="entry name" value="Protein_kinase_ATP_BS"/>
</dbReference>
<keyword evidence="11 16" id="KW-0067">ATP-binding</keyword>
<keyword evidence="14" id="KW-0675">Receptor</keyword>
<feature type="compositionally biased region" description="Basic and acidic residues" evidence="17">
    <location>
        <begin position="67"/>
        <end position="77"/>
    </location>
</feature>